<feature type="compositionally biased region" description="Polar residues" evidence="1">
    <location>
        <begin position="62"/>
        <end position="84"/>
    </location>
</feature>
<evidence type="ECO:0000256" key="1">
    <source>
        <dbReference type="SAM" id="MobiDB-lite"/>
    </source>
</evidence>
<feature type="compositionally biased region" description="Pro residues" evidence="1">
    <location>
        <begin position="49"/>
        <end position="59"/>
    </location>
</feature>
<gene>
    <name evidence="2" type="ORF">GIB67_005668</name>
</gene>
<dbReference type="Proteomes" id="UP000541444">
    <property type="component" value="Unassembled WGS sequence"/>
</dbReference>
<evidence type="ECO:0000313" key="2">
    <source>
        <dbReference type="EMBL" id="KAF6166792.1"/>
    </source>
</evidence>
<feature type="compositionally biased region" description="Polar residues" evidence="1">
    <location>
        <begin position="32"/>
        <end position="43"/>
    </location>
</feature>
<feature type="region of interest" description="Disordered" evidence="1">
    <location>
        <begin position="26"/>
        <end position="91"/>
    </location>
</feature>
<dbReference type="AlphaFoldDB" id="A0A7J7NII8"/>
<dbReference type="EMBL" id="JACGCM010000779">
    <property type="protein sequence ID" value="KAF6166792.1"/>
    <property type="molecule type" value="Genomic_DNA"/>
</dbReference>
<evidence type="ECO:0000313" key="3">
    <source>
        <dbReference type="Proteomes" id="UP000541444"/>
    </source>
</evidence>
<organism evidence="2 3">
    <name type="scientific">Kingdonia uniflora</name>
    <dbReference type="NCBI Taxonomy" id="39325"/>
    <lineage>
        <taxon>Eukaryota</taxon>
        <taxon>Viridiplantae</taxon>
        <taxon>Streptophyta</taxon>
        <taxon>Embryophyta</taxon>
        <taxon>Tracheophyta</taxon>
        <taxon>Spermatophyta</taxon>
        <taxon>Magnoliopsida</taxon>
        <taxon>Ranunculales</taxon>
        <taxon>Circaeasteraceae</taxon>
        <taxon>Kingdonia</taxon>
    </lineage>
</organism>
<keyword evidence="3" id="KW-1185">Reference proteome</keyword>
<comment type="caution">
    <text evidence="2">The sequence shown here is derived from an EMBL/GenBank/DDBJ whole genome shotgun (WGS) entry which is preliminary data.</text>
</comment>
<name>A0A7J7NII8_9MAGN</name>
<proteinExistence type="predicted"/>
<protein>
    <submittedName>
        <fullName evidence="2">Uncharacterized protein</fullName>
    </submittedName>
</protein>
<accession>A0A7J7NII8</accession>
<sequence length="126" mass="13596">MSPFSTTTISSSVTPTTFELVEIKGGSIFKPNPSQNTDSTSSHVRWPPHLSPQPCPPPTGKGISNATPQTKSHSGTTICGSNHPQLMPLPPPSYHGKLVAIPKEEREYEIGEAKYYLVLVATAVLW</sequence>
<reference evidence="2 3" key="1">
    <citation type="journal article" date="2020" name="IScience">
        <title>Genome Sequencing of the Endangered Kingdonia uniflora (Circaeasteraceae, Ranunculales) Reveals Potential Mechanisms of Evolutionary Specialization.</title>
        <authorList>
            <person name="Sun Y."/>
            <person name="Deng T."/>
            <person name="Zhang A."/>
            <person name="Moore M.J."/>
            <person name="Landis J.B."/>
            <person name="Lin N."/>
            <person name="Zhang H."/>
            <person name="Zhang X."/>
            <person name="Huang J."/>
            <person name="Zhang X."/>
            <person name="Sun H."/>
            <person name="Wang H."/>
        </authorList>
    </citation>
    <scope>NUCLEOTIDE SEQUENCE [LARGE SCALE GENOMIC DNA]</scope>
    <source>
        <strain evidence="2">TB1705</strain>
        <tissue evidence="2">Leaf</tissue>
    </source>
</reference>